<evidence type="ECO:0000313" key="11">
    <source>
        <dbReference type="EMBL" id="QIN81990.1"/>
    </source>
</evidence>
<evidence type="ECO:0000256" key="6">
    <source>
        <dbReference type="ARBA" id="ARBA00040529"/>
    </source>
</evidence>
<organism evidence="11 12">
    <name type="scientific">Rubrobacter tropicus</name>
    <dbReference type="NCBI Taxonomy" id="2653851"/>
    <lineage>
        <taxon>Bacteria</taxon>
        <taxon>Bacillati</taxon>
        <taxon>Actinomycetota</taxon>
        <taxon>Rubrobacteria</taxon>
        <taxon>Rubrobacterales</taxon>
        <taxon>Rubrobacteraceae</taxon>
        <taxon>Rubrobacter</taxon>
    </lineage>
</organism>
<keyword evidence="12" id="KW-1185">Reference proteome</keyword>
<dbReference type="PANTHER" id="PTHR18919:SF107">
    <property type="entry name" value="ACETYL-COA ACETYLTRANSFERASE, CYTOSOLIC"/>
    <property type="match status" value="1"/>
</dbReference>
<dbReference type="NCBIfam" id="TIGR01930">
    <property type="entry name" value="AcCoA-C-Actrans"/>
    <property type="match status" value="1"/>
</dbReference>
<dbReference type="InterPro" id="IPR020617">
    <property type="entry name" value="Thiolase_C"/>
</dbReference>
<dbReference type="GO" id="GO:0003985">
    <property type="term" value="F:acetyl-CoA C-acetyltransferase activity"/>
    <property type="evidence" value="ECO:0007669"/>
    <property type="project" value="UniProtKB-EC"/>
</dbReference>
<evidence type="ECO:0000256" key="3">
    <source>
        <dbReference type="ARBA" id="ARBA00022679"/>
    </source>
</evidence>
<dbReference type="SUPFAM" id="SSF53901">
    <property type="entry name" value="Thiolase-like"/>
    <property type="match status" value="2"/>
</dbReference>
<reference evidence="11 12" key="1">
    <citation type="submission" date="2019-10" db="EMBL/GenBank/DDBJ databases">
        <title>Rubrobacter sp nov SCSIO 52090 isolated from a deep-sea sediment in the South China Sea.</title>
        <authorList>
            <person name="Chen R.W."/>
        </authorList>
    </citation>
    <scope>NUCLEOTIDE SEQUENCE [LARGE SCALE GENOMIC DNA]</scope>
    <source>
        <strain evidence="11 12">SCSIO 52909</strain>
    </source>
</reference>
<evidence type="ECO:0000259" key="10">
    <source>
        <dbReference type="Pfam" id="PF02803"/>
    </source>
</evidence>
<feature type="active site" description="Acyl-thioester intermediate" evidence="7">
    <location>
        <position position="95"/>
    </location>
</feature>
<dbReference type="PROSITE" id="PS00099">
    <property type="entry name" value="THIOLASE_3"/>
    <property type="match status" value="1"/>
</dbReference>
<dbReference type="Pfam" id="PF02803">
    <property type="entry name" value="Thiolase_C"/>
    <property type="match status" value="1"/>
</dbReference>
<dbReference type="CDD" id="cd00751">
    <property type="entry name" value="thiolase"/>
    <property type="match status" value="1"/>
</dbReference>
<evidence type="ECO:0000256" key="1">
    <source>
        <dbReference type="ARBA" id="ARBA00010982"/>
    </source>
</evidence>
<dbReference type="InterPro" id="IPR016039">
    <property type="entry name" value="Thiolase-like"/>
</dbReference>
<dbReference type="Gene3D" id="3.40.47.10">
    <property type="match status" value="2"/>
</dbReference>
<dbReference type="PANTHER" id="PTHR18919">
    <property type="entry name" value="ACETYL-COA C-ACYLTRANSFERASE"/>
    <property type="match status" value="1"/>
</dbReference>
<gene>
    <name evidence="11" type="ORF">GBA63_04525</name>
</gene>
<comment type="similarity">
    <text evidence="1 8">Belongs to the thiolase-like superfamily. Thiolase family.</text>
</comment>
<feature type="active site" description="Proton acceptor" evidence="7">
    <location>
        <position position="388"/>
    </location>
</feature>
<feature type="active site" description="Proton acceptor" evidence="7">
    <location>
        <position position="358"/>
    </location>
</feature>
<sequence>MSFGNGNGTEIVISTPLRTAIGTFGGALKDTPATDLGATVGKEVLSRSGIEGEQVDQIIVGNILSAGQGMNPGRQVGMKTGLPVTTPGMTLNRMCGSGLQAIISAAQEVALGDADVVMAGGIENMDRAPFLLDKGRYGYRMGMPSAEIQDHMVFDGLWDVFNNYHMGVTAENVAEEYGITREDSDAYAVRSHQRAAKAHEDELFDGQIVPVEVRQKKEKVQFTTDEHIRANASVEGLQKLKTVFKKEGGTVTAANASGINDGAAMMLVSSEKKAEELGMPVAGRLVSAAVSGVDPSVMGTGMIPASRMALKKAGLSVDDLDAVEANEAFSSIAIAVGRELEVPEEKLNPVGGAVALGHPIGATGAVLTVKILHHLARTNGRYGLVTLCIGGGMGIAAIFERV</sequence>
<dbReference type="KEGG" id="rub:GBA63_04525"/>
<evidence type="ECO:0000259" key="9">
    <source>
        <dbReference type="Pfam" id="PF00108"/>
    </source>
</evidence>
<dbReference type="Pfam" id="PF00108">
    <property type="entry name" value="Thiolase_N"/>
    <property type="match status" value="1"/>
</dbReference>
<proteinExistence type="inferred from homology"/>
<dbReference type="InterPro" id="IPR002155">
    <property type="entry name" value="Thiolase"/>
</dbReference>
<evidence type="ECO:0000256" key="7">
    <source>
        <dbReference type="PIRSR" id="PIRSR000429-1"/>
    </source>
</evidence>
<dbReference type="FunFam" id="3.40.47.10:FF:000010">
    <property type="entry name" value="Acetyl-CoA acetyltransferase (Thiolase)"/>
    <property type="match status" value="1"/>
</dbReference>
<keyword evidence="3 8" id="KW-0808">Transferase</keyword>
<dbReference type="InterPro" id="IPR020613">
    <property type="entry name" value="Thiolase_CS"/>
</dbReference>
<feature type="domain" description="Thiolase N-terminal" evidence="9">
    <location>
        <begin position="12"/>
        <end position="271"/>
    </location>
</feature>
<evidence type="ECO:0000256" key="8">
    <source>
        <dbReference type="RuleBase" id="RU003557"/>
    </source>
</evidence>
<evidence type="ECO:0000256" key="4">
    <source>
        <dbReference type="ARBA" id="ARBA00023315"/>
    </source>
</evidence>
<accession>A0A6G8Q6A9</accession>
<dbReference type="Proteomes" id="UP000501452">
    <property type="component" value="Chromosome"/>
</dbReference>
<protein>
    <recommendedName>
        <fullName evidence="6">Probable acetyl-CoA acetyltransferase</fullName>
        <ecNumber evidence="2">2.3.1.9</ecNumber>
    </recommendedName>
    <alternativeName>
        <fullName evidence="5">Acetoacetyl-CoA thiolase</fullName>
    </alternativeName>
</protein>
<dbReference type="PROSITE" id="PS00737">
    <property type="entry name" value="THIOLASE_2"/>
    <property type="match status" value="1"/>
</dbReference>
<name>A0A6G8Q6A9_9ACTN</name>
<dbReference type="EMBL" id="CP045119">
    <property type="protein sequence ID" value="QIN81990.1"/>
    <property type="molecule type" value="Genomic_DNA"/>
</dbReference>
<dbReference type="AlphaFoldDB" id="A0A6G8Q6A9"/>
<dbReference type="PIRSF" id="PIRSF000429">
    <property type="entry name" value="Ac-CoA_Ac_transf"/>
    <property type="match status" value="1"/>
</dbReference>
<dbReference type="PROSITE" id="PS00098">
    <property type="entry name" value="THIOLASE_1"/>
    <property type="match status" value="1"/>
</dbReference>
<dbReference type="InterPro" id="IPR020616">
    <property type="entry name" value="Thiolase_N"/>
</dbReference>
<dbReference type="EC" id="2.3.1.9" evidence="2"/>
<dbReference type="InterPro" id="IPR020615">
    <property type="entry name" value="Thiolase_acyl_enz_int_AS"/>
</dbReference>
<evidence type="ECO:0000256" key="2">
    <source>
        <dbReference type="ARBA" id="ARBA00012705"/>
    </source>
</evidence>
<dbReference type="RefSeq" id="WP_166173877.1">
    <property type="nucleotide sequence ID" value="NZ_CP045119.1"/>
</dbReference>
<feature type="domain" description="Thiolase C-terminal" evidence="10">
    <location>
        <begin position="281"/>
        <end position="401"/>
    </location>
</feature>
<evidence type="ECO:0000256" key="5">
    <source>
        <dbReference type="ARBA" id="ARBA00030755"/>
    </source>
</evidence>
<evidence type="ECO:0000313" key="12">
    <source>
        <dbReference type="Proteomes" id="UP000501452"/>
    </source>
</evidence>
<keyword evidence="4 8" id="KW-0012">Acyltransferase</keyword>
<dbReference type="InterPro" id="IPR020610">
    <property type="entry name" value="Thiolase_AS"/>
</dbReference>